<dbReference type="AlphaFoldDB" id="A0A371X5Y5"/>
<proteinExistence type="predicted"/>
<dbReference type="EMBL" id="QURN01000019">
    <property type="protein sequence ID" value="RFC64640.1"/>
    <property type="molecule type" value="Genomic_DNA"/>
</dbReference>
<protein>
    <recommendedName>
        <fullName evidence="4">DUF995 domain-containing protein</fullName>
    </recommendedName>
</protein>
<name>A0A371X5Y5_9HYPH</name>
<feature type="signal peptide" evidence="1">
    <location>
        <begin position="1"/>
        <end position="19"/>
    </location>
</feature>
<gene>
    <name evidence="2" type="ORF">DY251_19385</name>
</gene>
<comment type="caution">
    <text evidence="2">The sequence shown here is derived from an EMBL/GenBank/DDBJ whole genome shotgun (WGS) entry which is preliminary data.</text>
</comment>
<evidence type="ECO:0000256" key="1">
    <source>
        <dbReference type="SAM" id="SignalP"/>
    </source>
</evidence>
<feature type="chain" id="PRO_5016769821" description="DUF995 domain-containing protein" evidence="1">
    <location>
        <begin position="20"/>
        <end position="144"/>
    </location>
</feature>
<evidence type="ECO:0008006" key="4">
    <source>
        <dbReference type="Google" id="ProtNLM"/>
    </source>
</evidence>
<evidence type="ECO:0000313" key="3">
    <source>
        <dbReference type="Proteomes" id="UP000262379"/>
    </source>
</evidence>
<reference evidence="3" key="1">
    <citation type="submission" date="2018-08" db="EMBL/GenBank/DDBJ databases">
        <authorList>
            <person name="Im W.T."/>
        </authorList>
    </citation>
    <scope>NUCLEOTIDE SEQUENCE [LARGE SCALE GENOMIC DNA]</scope>
    <source>
        <strain evidence="3">LA-28</strain>
    </source>
</reference>
<dbReference type="Proteomes" id="UP000262379">
    <property type="component" value="Unassembled WGS sequence"/>
</dbReference>
<keyword evidence="1" id="KW-0732">Signal</keyword>
<keyword evidence="3" id="KW-1185">Reference proteome</keyword>
<sequence>MRKFLSLAAALAVSGPSFVVMQGASEAHAAALTLTETYDPADWTDSKNAVGSILADVWSVEAKQEFGAYGFAYAIIDQGGKHYLVSSLRGANCTPSSCTWRIQRLSSSYAVEAKGSAFEACGEINKLDFSGGRLTICGTKAVLP</sequence>
<accession>A0A371X5Y5</accession>
<evidence type="ECO:0000313" key="2">
    <source>
        <dbReference type="EMBL" id="RFC64640.1"/>
    </source>
</evidence>
<organism evidence="2 3">
    <name type="scientific">Mesorhizobium denitrificans</name>
    <dbReference type="NCBI Taxonomy" id="2294114"/>
    <lineage>
        <taxon>Bacteria</taxon>
        <taxon>Pseudomonadati</taxon>
        <taxon>Pseudomonadota</taxon>
        <taxon>Alphaproteobacteria</taxon>
        <taxon>Hyphomicrobiales</taxon>
        <taxon>Phyllobacteriaceae</taxon>
        <taxon>Mesorhizobium</taxon>
    </lineage>
</organism>